<proteinExistence type="predicted"/>
<keyword evidence="3" id="KW-1185">Reference proteome</keyword>
<keyword evidence="1" id="KW-0732">Signal</keyword>
<protein>
    <submittedName>
        <fullName evidence="2">Uncharacterized protein</fullName>
    </submittedName>
</protein>
<name>A0A0J8BAY7_BETVV</name>
<evidence type="ECO:0000256" key="1">
    <source>
        <dbReference type="SAM" id="SignalP"/>
    </source>
</evidence>
<organism evidence="2 3">
    <name type="scientific">Beta vulgaris subsp. vulgaris</name>
    <name type="common">Beet</name>
    <dbReference type="NCBI Taxonomy" id="3555"/>
    <lineage>
        <taxon>Eukaryota</taxon>
        <taxon>Viridiplantae</taxon>
        <taxon>Streptophyta</taxon>
        <taxon>Embryophyta</taxon>
        <taxon>Tracheophyta</taxon>
        <taxon>Spermatophyta</taxon>
        <taxon>Magnoliopsida</taxon>
        <taxon>eudicotyledons</taxon>
        <taxon>Gunneridae</taxon>
        <taxon>Pentapetalae</taxon>
        <taxon>Caryophyllales</taxon>
        <taxon>Chenopodiaceae</taxon>
        <taxon>Betoideae</taxon>
        <taxon>Beta</taxon>
    </lineage>
</organism>
<dbReference type="Gramene" id="KMS98046">
    <property type="protein sequence ID" value="KMS98046"/>
    <property type="gene ID" value="BVRB_4g096220"/>
</dbReference>
<reference evidence="2 3" key="1">
    <citation type="journal article" date="2014" name="Nature">
        <title>The genome of the recently domesticated crop plant sugar beet (Beta vulgaris).</title>
        <authorList>
            <person name="Dohm J.C."/>
            <person name="Minoche A.E."/>
            <person name="Holtgrawe D."/>
            <person name="Capella-Gutierrez S."/>
            <person name="Zakrzewski F."/>
            <person name="Tafer H."/>
            <person name="Rupp O."/>
            <person name="Sorensen T.R."/>
            <person name="Stracke R."/>
            <person name="Reinhardt R."/>
            <person name="Goesmann A."/>
            <person name="Kraft T."/>
            <person name="Schulz B."/>
            <person name="Stadler P.F."/>
            <person name="Schmidt T."/>
            <person name="Gabaldon T."/>
            <person name="Lehrach H."/>
            <person name="Weisshaar B."/>
            <person name="Himmelbauer H."/>
        </authorList>
    </citation>
    <scope>NUCLEOTIDE SEQUENCE [LARGE SCALE GENOMIC DNA]</scope>
    <source>
        <tissue evidence="2">Taproot</tissue>
    </source>
</reference>
<gene>
    <name evidence="2" type="ORF">BVRB_4g096220</name>
</gene>
<sequence>METKVGYKRIILAVFLILATVMVQILAVKAQEENPMCEEHHGHPCTPKVRECCPNTGRQCVATSSNGFRCM</sequence>
<dbReference type="EMBL" id="KQ090271">
    <property type="protein sequence ID" value="KMS98046.1"/>
    <property type="molecule type" value="Genomic_DNA"/>
</dbReference>
<feature type="signal peptide" evidence="1">
    <location>
        <begin position="1"/>
        <end position="30"/>
    </location>
</feature>
<dbReference type="OrthoDB" id="1794657at2759"/>
<feature type="chain" id="PRO_5005294707" evidence="1">
    <location>
        <begin position="31"/>
        <end position="71"/>
    </location>
</feature>
<evidence type="ECO:0000313" key="2">
    <source>
        <dbReference type="EMBL" id="KMS98046.1"/>
    </source>
</evidence>
<accession>A0A0J8BAY7</accession>
<dbReference type="Proteomes" id="UP000035740">
    <property type="component" value="Unassembled WGS sequence"/>
</dbReference>
<dbReference type="AlphaFoldDB" id="A0A0J8BAY7"/>
<evidence type="ECO:0000313" key="3">
    <source>
        <dbReference type="Proteomes" id="UP000035740"/>
    </source>
</evidence>